<evidence type="ECO:0000313" key="3">
    <source>
        <dbReference type="Proteomes" id="UP000295633"/>
    </source>
</evidence>
<gene>
    <name evidence="2" type="ORF">E2R54_02360</name>
</gene>
<dbReference type="AlphaFoldDB" id="A0A4R5YK32"/>
<dbReference type="EMBL" id="SMZX01000001">
    <property type="protein sequence ID" value="TDL45329.1"/>
    <property type="molecule type" value="Genomic_DNA"/>
</dbReference>
<evidence type="ECO:0000313" key="2">
    <source>
        <dbReference type="EMBL" id="TDL45329.1"/>
    </source>
</evidence>
<feature type="region of interest" description="Disordered" evidence="1">
    <location>
        <begin position="26"/>
        <end position="54"/>
    </location>
</feature>
<name>A0A4R5YK32_9MICO</name>
<organism evidence="2 3">
    <name type="scientific">Microbacterium oleivorans</name>
    <dbReference type="NCBI Taxonomy" id="273677"/>
    <lineage>
        <taxon>Bacteria</taxon>
        <taxon>Bacillati</taxon>
        <taxon>Actinomycetota</taxon>
        <taxon>Actinomycetes</taxon>
        <taxon>Micrococcales</taxon>
        <taxon>Microbacteriaceae</taxon>
        <taxon>Microbacterium</taxon>
    </lineage>
</organism>
<evidence type="ECO:0008006" key="4">
    <source>
        <dbReference type="Google" id="ProtNLM"/>
    </source>
</evidence>
<protein>
    <recommendedName>
        <fullName evidence="4">Lipoprotein</fullName>
    </recommendedName>
</protein>
<dbReference type="Proteomes" id="UP000295633">
    <property type="component" value="Unassembled WGS sequence"/>
</dbReference>
<sequence length="249" mass="26068">MRALRGLPVVLALVIVLTGCVSTASLESEESPRPAPTRVVDGEADASSCTRGGDAALPVEESIDGMPGVERGPEYTAGVALFERGDGACAPAGTEAVNALCAPQVARDGVSAYLAPTDHMFAAGAASQIQASVSGRSTKGDQFVYRMSAWRFDSSAAAQKAPLIDAVAACDGVVSTPSDEGQRLELRDGDEPYLRLDVEGDRIFAFQSLRLSDAPGLRTTSSGLLPAIAVDHIEQWWRLHGTDVEPTEP</sequence>
<comment type="caution">
    <text evidence="2">The sequence shown here is derived from an EMBL/GenBank/DDBJ whole genome shotgun (WGS) entry which is preliminary data.</text>
</comment>
<dbReference type="PROSITE" id="PS51257">
    <property type="entry name" value="PROKAR_LIPOPROTEIN"/>
    <property type="match status" value="1"/>
</dbReference>
<evidence type="ECO:0000256" key="1">
    <source>
        <dbReference type="SAM" id="MobiDB-lite"/>
    </source>
</evidence>
<accession>A0A4R5YK32</accession>
<reference evidence="2 3" key="1">
    <citation type="submission" date="2019-03" db="EMBL/GenBank/DDBJ databases">
        <title>Genome Sequencing and Assembly of Various Microbes Isolated from Partially Reclaimed Soil and Acid Mine Drainage (AMD) Site.</title>
        <authorList>
            <person name="Steinbock B."/>
            <person name="Bechtold R."/>
            <person name="Sevigny J.L."/>
            <person name="Thomas D."/>
            <person name="Cuthill L.R."/>
            <person name="Aveiro Johannsen E.J."/>
            <person name="Thomas K."/>
            <person name="Ghosh A."/>
        </authorList>
    </citation>
    <scope>NUCLEOTIDE SEQUENCE [LARGE SCALE GENOMIC DNA]</scope>
    <source>
        <strain evidence="2 3">F-B2</strain>
    </source>
</reference>
<dbReference type="RefSeq" id="WP_133398557.1">
    <property type="nucleotide sequence ID" value="NZ_SMZX01000001.1"/>
</dbReference>
<proteinExistence type="predicted"/>